<evidence type="ECO:0000313" key="1">
    <source>
        <dbReference type="EMBL" id="KLJ11821.1"/>
    </source>
</evidence>
<dbReference type="EMBL" id="LDEV01001327">
    <property type="protein sequence ID" value="KLJ11821.1"/>
    <property type="molecule type" value="Genomic_DNA"/>
</dbReference>
<keyword evidence="2" id="KW-1185">Reference proteome</keyword>
<proteinExistence type="predicted"/>
<reference evidence="2" key="1">
    <citation type="journal article" date="2015" name="PLoS Genet.">
        <title>The dynamic genome and transcriptome of the human fungal pathogen Blastomyces and close relative Emmonsia.</title>
        <authorList>
            <person name="Munoz J.F."/>
            <person name="Gauthier G.M."/>
            <person name="Desjardins C.A."/>
            <person name="Gallo J.E."/>
            <person name="Holder J."/>
            <person name="Sullivan T.D."/>
            <person name="Marty A.J."/>
            <person name="Carmen J.C."/>
            <person name="Chen Z."/>
            <person name="Ding L."/>
            <person name="Gujja S."/>
            <person name="Magrini V."/>
            <person name="Misas E."/>
            <person name="Mitreva M."/>
            <person name="Priest M."/>
            <person name="Saif S."/>
            <person name="Whiston E.A."/>
            <person name="Young S."/>
            <person name="Zeng Q."/>
            <person name="Goldman W.E."/>
            <person name="Mardis E.R."/>
            <person name="Taylor J.W."/>
            <person name="McEwen J.G."/>
            <person name="Clay O.K."/>
            <person name="Klein B.S."/>
            <person name="Cuomo C.A."/>
        </authorList>
    </citation>
    <scope>NUCLEOTIDE SEQUENCE [LARGE SCALE GENOMIC DNA]</scope>
    <source>
        <strain evidence="2">UAMH 139</strain>
    </source>
</reference>
<gene>
    <name evidence="1" type="ORF">EMPG_13032</name>
</gene>
<organism evidence="1 2">
    <name type="scientific">Blastomyces silverae</name>
    <dbReference type="NCBI Taxonomy" id="2060906"/>
    <lineage>
        <taxon>Eukaryota</taxon>
        <taxon>Fungi</taxon>
        <taxon>Dikarya</taxon>
        <taxon>Ascomycota</taxon>
        <taxon>Pezizomycotina</taxon>
        <taxon>Eurotiomycetes</taxon>
        <taxon>Eurotiomycetidae</taxon>
        <taxon>Onygenales</taxon>
        <taxon>Ajellomycetaceae</taxon>
        <taxon>Blastomyces</taxon>
    </lineage>
</organism>
<feature type="non-terminal residue" evidence="1">
    <location>
        <position position="1"/>
    </location>
</feature>
<dbReference type="STRING" id="2060906.A0A0H1BRT1"/>
<dbReference type="OrthoDB" id="2730708at2759"/>
<feature type="non-terminal residue" evidence="1">
    <location>
        <position position="72"/>
    </location>
</feature>
<sequence>LSNFIINEIIYLLNNDYISAEIIQIIDYYLITVYQIQQNLHCFKTARISYSIYKVKLKIISEILSELKNFIK</sequence>
<name>A0A0H1BRT1_9EURO</name>
<accession>A0A0H1BRT1</accession>
<dbReference type="AlphaFoldDB" id="A0A0H1BRT1"/>
<evidence type="ECO:0000313" key="2">
    <source>
        <dbReference type="Proteomes" id="UP000053573"/>
    </source>
</evidence>
<protein>
    <submittedName>
        <fullName evidence="1">Uncharacterized protein</fullName>
    </submittedName>
</protein>
<dbReference type="Proteomes" id="UP000053573">
    <property type="component" value="Unassembled WGS sequence"/>
</dbReference>
<comment type="caution">
    <text evidence="1">The sequence shown here is derived from an EMBL/GenBank/DDBJ whole genome shotgun (WGS) entry which is preliminary data.</text>
</comment>